<accession>A0A1Z4GLZ5</accession>
<protein>
    <submittedName>
        <fullName evidence="1">Uncharacterized protein</fullName>
    </submittedName>
</protein>
<evidence type="ECO:0000313" key="2">
    <source>
        <dbReference type="Proteomes" id="UP000218287"/>
    </source>
</evidence>
<dbReference type="EMBL" id="AP018174">
    <property type="protein sequence ID" value="BAY18507.1"/>
    <property type="molecule type" value="Genomic_DNA"/>
</dbReference>
<evidence type="ECO:0000313" key="1">
    <source>
        <dbReference type="EMBL" id="BAY18507.1"/>
    </source>
</evidence>
<dbReference type="AlphaFoldDB" id="A0A1Z4GLZ5"/>
<keyword evidence="2" id="KW-1185">Reference proteome</keyword>
<dbReference type="Proteomes" id="UP000218287">
    <property type="component" value="Chromosome"/>
</dbReference>
<organism evidence="1 2">
    <name type="scientific">Anabaenopsis circularis NIES-21</name>
    <dbReference type="NCBI Taxonomy" id="1085406"/>
    <lineage>
        <taxon>Bacteria</taxon>
        <taxon>Bacillati</taxon>
        <taxon>Cyanobacteriota</taxon>
        <taxon>Cyanophyceae</taxon>
        <taxon>Nostocales</taxon>
        <taxon>Nodulariaceae</taxon>
        <taxon>Anabaenopsis</taxon>
    </lineage>
</organism>
<gene>
    <name evidence="1" type="ORF">NIES21_43540</name>
</gene>
<reference evidence="1 2" key="1">
    <citation type="submission" date="2017-06" db="EMBL/GenBank/DDBJ databases">
        <title>Genome sequencing of cyanobaciteial culture collection at National Institute for Environmental Studies (NIES).</title>
        <authorList>
            <person name="Hirose Y."/>
            <person name="Shimura Y."/>
            <person name="Fujisawa T."/>
            <person name="Nakamura Y."/>
            <person name="Kawachi M."/>
        </authorList>
    </citation>
    <scope>NUCLEOTIDE SEQUENCE [LARGE SCALE GENOMIC DNA]</scope>
    <source>
        <strain evidence="1 2">NIES-21</strain>
    </source>
</reference>
<name>A0A1Z4GLZ5_9CYAN</name>
<proteinExistence type="predicted"/>
<sequence>MLVRDRLLYNDRQNYVWKMDIPEATNLFILYIVTINAQKIDDNYTKVSITVELVLQSQNREERAQALQTLKAYLPKRIGEIIKFLQHRDGQGFKLASLSELEISQLAQDFYEKLDQHAPPEEITPFLSLADNDFKMQFPSSTLHNHEEFNQWYKNAVNTFYDEIHAVKEMTVKCQADRADVNAIIHWEGSTWKAPNAYSKRVVADAQHSWEVVRSPDTFKPIYKSYIVHKLDFAPGSSKP</sequence>